<evidence type="ECO:0000256" key="5">
    <source>
        <dbReference type="SAM" id="MobiDB-lite"/>
    </source>
</evidence>
<evidence type="ECO:0000256" key="2">
    <source>
        <dbReference type="ARBA" id="ARBA00022801"/>
    </source>
</evidence>
<keyword evidence="1" id="KW-0547">Nucleotide-binding</keyword>
<feature type="domain" description="DNA2/NAM7 helicase helicase" evidence="6">
    <location>
        <begin position="263"/>
        <end position="336"/>
    </location>
</feature>
<evidence type="ECO:0000313" key="9">
    <source>
        <dbReference type="Proteomes" id="UP000008311"/>
    </source>
</evidence>
<dbReference type="AlphaFoldDB" id="B9SJM1"/>
<evidence type="ECO:0000256" key="1">
    <source>
        <dbReference type="ARBA" id="ARBA00022741"/>
    </source>
</evidence>
<dbReference type="Pfam" id="PF13086">
    <property type="entry name" value="AAA_11"/>
    <property type="match status" value="1"/>
</dbReference>
<dbReference type="GO" id="GO:0016787">
    <property type="term" value="F:hydrolase activity"/>
    <property type="evidence" value="ECO:0007669"/>
    <property type="project" value="UniProtKB-KW"/>
</dbReference>
<feature type="compositionally biased region" description="Basic and acidic residues" evidence="5">
    <location>
        <begin position="109"/>
        <end position="129"/>
    </location>
</feature>
<organism evidence="8 9">
    <name type="scientific">Ricinus communis</name>
    <name type="common">Castor bean</name>
    <dbReference type="NCBI Taxonomy" id="3988"/>
    <lineage>
        <taxon>Eukaryota</taxon>
        <taxon>Viridiplantae</taxon>
        <taxon>Streptophyta</taxon>
        <taxon>Embryophyta</taxon>
        <taxon>Tracheophyta</taxon>
        <taxon>Spermatophyta</taxon>
        <taxon>Magnoliopsida</taxon>
        <taxon>eudicotyledons</taxon>
        <taxon>Gunneridae</taxon>
        <taxon>Pentapetalae</taxon>
        <taxon>rosids</taxon>
        <taxon>fabids</taxon>
        <taxon>Malpighiales</taxon>
        <taxon>Euphorbiaceae</taxon>
        <taxon>Acalyphoideae</taxon>
        <taxon>Acalypheae</taxon>
        <taxon>Ricinus</taxon>
    </lineage>
</organism>
<dbReference type="GO" id="GO:0004386">
    <property type="term" value="F:helicase activity"/>
    <property type="evidence" value="ECO:0007669"/>
    <property type="project" value="UniProtKB-KW"/>
</dbReference>
<dbReference type="PANTHER" id="PTHR10887">
    <property type="entry name" value="DNA2/NAM7 HELICASE FAMILY"/>
    <property type="match status" value="1"/>
</dbReference>
<feature type="compositionally biased region" description="Basic residues" evidence="5">
    <location>
        <begin position="87"/>
        <end position="96"/>
    </location>
</feature>
<feature type="region of interest" description="Disordered" evidence="5">
    <location>
        <begin position="109"/>
        <end position="133"/>
    </location>
</feature>
<dbReference type="EMBL" id="EQ973986">
    <property type="protein sequence ID" value="EEF36194.1"/>
    <property type="molecule type" value="Genomic_DNA"/>
</dbReference>
<dbReference type="Pfam" id="PF13087">
    <property type="entry name" value="AAA_12"/>
    <property type="match status" value="1"/>
</dbReference>
<dbReference type="FunFam" id="3.40.50.300:FF:000326">
    <property type="entry name" value="P-loop containing nucleoside triphosphate hydrolase"/>
    <property type="match status" value="1"/>
</dbReference>
<dbReference type="InterPro" id="IPR041679">
    <property type="entry name" value="DNA2/NAM7-like_C"/>
</dbReference>
<dbReference type="GO" id="GO:0005694">
    <property type="term" value="C:chromosome"/>
    <property type="evidence" value="ECO:0007669"/>
    <property type="project" value="UniProtKB-ARBA"/>
</dbReference>
<dbReference type="InterPro" id="IPR045055">
    <property type="entry name" value="DNA2/NAM7-like"/>
</dbReference>
<reference evidence="9" key="1">
    <citation type="journal article" date="2010" name="Nat. Biotechnol.">
        <title>Draft genome sequence of the oilseed species Ricinus communis.</title>
        <authorList>
            <person name="Chan A.P."/>
            <person name="Crabtree J."/>
            <person name="Zhao Q."/>
            <person name="Lorenzi H."/>
            <person name="Orvis J."/>
            <person name="Puiu D."/>
            <person name="Melake-Berhan A."/>
            <person name="Jones K.M."/>
            <person name="Redman J."/>
            <person name="Chen G."/>
            <person name="Cahoon E.B."/>
            <person name="Gedil M."/>
            <person name="Stanke M."/>
            <person name="Haas B.J."/>
            <person name="Wortman J.R."/>
            <person name="Fraser-Liggett C.M."/>
            <person name="Ravel J."/>
            <person name="Rabinowicz P.D."/>
        </authorList>
    </citation>
    <scope>NUCLEOTIDE SEQUENCE [LARGE SCALE GENOMIC DNA]</scope>
    <source>
        <strain evidence="9">cv. Hale</strain>
    </source>
</reference>
<accession>B9SJM1</accession>
<dbReference type="PANTHER" id="PTHR10887:SF522">
    <property type="entry name" value="P-LOOP CONTAINING NUCLEOSIDE TRIPHOSPHATE HYDROLASES SUPERFAMILY PROTEIN"/>
    <property type="match status" value="1"/>
</dbReference>
<dbReference type="SUPFAM" id="SSF52540">
    <property type="entry name" value="P-loop containing nucleoside triphosphate hydrolases"/>
    <property type="match status" value="1"/>
</dbReference>
<feature type="region of interest" description="Disordered" evidence="5">
    <location>
        <begin position="72"/>
        <end position="96"/>
    </location>
</feature>
<proteinExistence type="predicted"/>
<keyword evidence="9" id="KW-1185">Reference proteome</keyword>
<dbReference type="Proteomes" id="UP000008311">
    <property type="component" value="Unassembled WGS sequence"/>
</dbReference>
<evidence type="ECO:0000259" key="7">
    <source>
        <dbReference type="Pfam" id="PF13087"/>
    </source>
</evidence>
<evidence type="ECO:0000256" key="3">
    <source>
        <dbReference type="ARBA" id="ARBA00022806"/>
    </source>
</evidence>
<keyword evidence="4" id="KW-0067">ATP-binding</keyword>
<gene>
    <name evidence="8" type="ORF">RCOM_0763930</name>
</gene>
<dbReference type="InterPro" id="IPR047187">
    <property type="entry name" value="SF1_C_Upf1"/>
</dbReference>
<evidence type="ECO:0000259" key="6">
    <source>
        <dbReference type="Pfam" id="PF13086"/>
    </source>
</evidence>
<name>B9SJM1_RICCO</name>
<keyword evidence="3" id="KW-0347">Helicase</keyword>
<keyword evidence="2" id="KW-0378">Hydrolase</keyword>
<dbReference type="Gene3D" id="3.40.50.300">
    <property type="entry name" value="P-loop containing nucleotide triphosphate hydrolases"/>
    <property type="match status" value="2"/>
</dbReference>
<dbReference type="CDD" id="cd18808">
    <property type="entry name" value="SF1_C_Upf1"/>
    <property type="match status" value="1"/>
</dbReference>
<evidence type="ECO:0000313" key="8">
    <source>
        <dbReference type="EMBL" id="EEF36194.1"/>
    </source>
</evidence>
<feature type="compositionally biased region" description="Basic and acidic residues" evidence="5">
    <location>
        <begin position="72"/>
        <end position="81"/>
    </location>
</feature>
<dbReference type="InterPro" id="IPR027417">
    <property type="entry name" value="P-loop_NTPase"/>
</dbReference>
<feature type="domain" description="DNA2/NAM7 helicase-like C-terminal" evidence="7">
    <location>
        <begin position="344"/>
        <end position="540"/>
    </location>
</feature>
<dbReference type="eggNOG" id="KOG1801">
    <property type="taxonomic scope" value="Eukaryota"/>
</dbReference>
<dbReference type="STRING" id="3988.B9SJM1"/>
<sequence>MKIDNQSELFDIFLDNRADTLSSCFAPKSGWKHSLASMICLLENPQEQYRMYLQEDRTEKDKEDKKVEKEQQMINQKKGEENYNGNRKGKKKKNGKKVIVKEMKKEEQKASLHIQKDKQKLKGKEHEGGDGYFKNKKTEQEVVAKCEVMTLEEFVEKRFKTIGERLKFCIVNLYTHLPTSSISLELVRNMIGALGLLASLETLLNSVNIAKQGFKQVLGIDENAGSITSSHMKLSMTRKECLSILKSLPPTFPVPDFTSTFAIKEFCLANACLLFCTTSSSIKLHTKRMTPLRFLVIDEAAQLKECESTIPLQLSGLHHAILVGDERQLSAMVNSKISEEAGFGRSLFERLVKLGYKKHLLNIQYRMHPSISLLPNREFYGKQILDALNVKEISHERRFLEGNMYSSYSFINISHGKEEFDEFRSLRNMVEVAVVSDIVANLFSEFISTKKKVSIGIISPYKAQVHAIQEKIGNYSSGSDAEFSVNVRSIDGFQGGEEDVIIFSTVRCNNKGSVGFLSNCQRANVALTRARYCLWILGNAATLNKSGSIWKKLVADAERRRCFHNADEDNRLAQAIIAALIELDQLDTLLQATSPLFRKARWKVFFSDDFQRSMERLKDVEIRKKVISLLEKLSNGWRQSDKDNDQIVHDGISFQLLQQYKVNEQLNIVWSVDILQENSFQIQVLKIWDVLSSSHVAKLAESLDNLFRKYTIDKINCCKYKCFERNLVVPMRWPVNSSNVHRGSTSGTNLLQLSESLAALSLRDQSSSSTTANKYVRSLILR</sequence>
<dbReference type="InParanoid" id="B9SJM1"/>
<evidence type="ECO:0000256" key="4">
    <source>
        <dbReference type="ARBA" id="ARBA00022840"/>
    </source>
</evidence>
<dbReference type="GO" id="GO:0005524">
    <property type="term" value="F:ATP binding"/>
    <property type="evidence" value="ECO:0007669"/>
    <property type="project" value="UniProtKB-KW"/>
</dbReference>
<dbReference type="InterPro" id="IPR041677">
    <property type="entry name" value="DNA2/NAM7_AAA_11"/>
</dbReference>
<protein>
    <submittedName>
        <fullName evidence="8">ATP binding protein, putative</fullName>
    </submittedName>
</protein>